<dbReference type="AlphaFoldDB" id="A0A9W6LDJ1"/>
<feature type="transmembrane region" description="Helical" evidence="1">
    <location>
        <begin position="210"/>
        <end position="228"/>
    </location>
</feature>
<dbReference type="SUPFAM" id="SSF48317">
    <property type="entry name" value="Acid phosphatase/Vanadium-dependent haloperoxidase"/>
    <property type="match status" value="1"/>
</dbReference>
<accession>A0A9W6LDJ1</accession>
<sequence>MKTRTTAPLDAPFWLSHGIVPLLLFVFAATACEITHVDLVLADRFYDFTAGTWPARYSWWAQWLIHERGRDLIAAVASLSFIAWVLSFQVVRLRPLRWAVLYLAMAIGIGICLVAVGRGLSGRHCPWSVERYGGPVPYTRLFEGNPPGANNGHCFPAVHAAGGFSLMAIYFALRDRRIKIARAGLGTGFALGTIYGYAQMARGAHFFSHAVWSAAICWFSALGLYWIFRPHLAPSESGGAAADESRFAPATHTGETV</sequence>
<evidence type="ECO:0000313" key="4">
    <source>
        <dbReference type="Proteomes" id="UP001144352"/>
    </source>
</evidence>
<dbReference type="PROSITE" id="PS51257">
    <property type="entry name" value="PROKAR_LIPOPROTEIN"/>
    <property type="match status" value="1"/>
</dbReference>
<reference evidence="3" key="1">
    <citation type="submission" date="2022-12" db="EMBL/GenBank/DDBJ databases">
        <title>Reference genome sequencing for broad-spectrum identification of bacterial and archaeal isolates by mass spectrometry.</title>
        <authorList>
            <person name="Sekiguchi Y."/>
            <person name="Tourlousse D.M."/>
        </authorList>
    </citation>
    <scope>NUCLEOTIDE SEQUENCE</scope>
    <source>
        <strain evidence="3">H2</strain>
    </source>
</reference>
<keyword evidence="1" id="KW-0812">Transmembrane</keyword>
<dbReference type="Proteomes" id="UP001144352">
    <property type="component" value="Unassembled WGS sequence"/>
</dbReference>
<dbReference type="InterPro" id="IPR000326">
    <property type="entry name" value="PAP2/HPO"/>
</dbReference>
<evidence type="ECO:0000313" key="3">
    <source>
        <dbReference type="EMBL" id="GLI38566.1"/>
    </source>
</evidence>
<keyword evidence="1" id="KW-1133">Transmembrane helix</keyword>
<feature type="transmembrane region" description="Helical" evidence="1">
    <location>
        <begin position="155"/>
        <end position="173"/>
    </location>
</feature>
<evidence type="ECO:0000259" key="2">
    <source>
        <dbReference type="Pfam" id="PF01569"/>
    </source>
</evidence>
<evidence type="ECO:0000256" key="1">
    <source>
        <dbReference type="SAM" id="Phobius"/>
    </source>
</evidence>
<feature type="transmembrane region" description="Helical" evidence="1">
    <location>
        <begin position="72"/>
        <end position="91"/>
    </location>
</feature>
<keyword evidence="4" id="KW-1185">Reference proteome</keyword>
<keyword evidence="1" id="KW-0472">Membrane</keyword>
<dbReference type="RefSeq" id="WP_214186342.1">
    <property type="nucleotide sequence ID" value="NZ_BSDS01000001.1"/>
</dbReference>
<organism evidence="3 4">
    <name type="scientific">Geobacter hydrogenophilus</name>
    <dbReference type="NCBI Taxonomy" id="40983"/>
    <lineage>
        <taxon>Bacteria</taxon>
        <taxon>Pseudomonadati</taxon>
        <taxon>Thermodesulfobacteriota</taxon>
        <taxon>Desulfuromonadia</taxon>
        <taxon>Geobacterales</taxon>
        <taxon>Geobacteraceae</taxon>
        <taxon>Geobacter</taxon>
    </lineage>
</organism>
<dbReference type="EMBL" id="BSDS01000001">
    <property type="protein sequence ID" value="GLI38566.1"/>
    <property type="molecule type" value="Genomic_DNA"/>
</dbReference>
<dbReference type="CDD" id="cd03396">
    <property type="entry name" value="PAP2_like_6"/>
    <property type="match status" value="1"/>
</dbReference>
<feature type="transmembrane region" description="Helical" evidence="1">
    <location>
        <begin position="98"/>
        <end position="117"/>
    </location>
</feature>
<feature type="transmembrane region" description="Helical" evidence="1">
    <location>
        <begin position="180"/>
        <end position="198"/>
    </location>
</feature>
<feature type="domain" description="Phosphatidic acid phosphatase type 2/haloperoxidase" evidence="2">
    <location>
        <begin position="100"/>
        <end position="229"/>
    </location>
</feature>
<dbReference type="InterPro" id="IPR036938">
    <property type="entry name" value="PAP2/HPO_sf"/>
</dbReference>
<gene>
    <name evidence="3" type="ORF">GHYDROH2_20670</name>
</gene>
<name>A0A9W6LDJ1_9BACT</name>
<dbReference type="Pfam" id="PF01569">
    <property type="entry name" value="PAP2"/>
    <property type="match status" value="1"/>
</dbReference>
<comment type="caution">
    <text evidence="3">The sequence shown here is derived from an EMBL/GenBank/DDBJ whole genome shotgun (WGS) entry which is preliminary data.</text>
</comment>
<dbReference type="Gene3D" id="1.20.144.10">
    <property type="entry name" value="Phosphatidic acid phosphatase type 2/haloperoxidase"/>
    <property type="match status" value="1"/>
</dbReference>
<feature type="transmembrane region" description="Helical" evidence="1">
    <location>
        <begin position="12"/>
        <end position="31"/>
    </location>
</feature>
<proteinExistence type="predicted"/>
<protein>
    <submittedName>
        <fullName evidence="3">PAP2 family phosphoesterase</fullName>
    </submittedName>
</protein>